<sequence length="159" mass="18260">MEQTTAKQCCPPFDPAPWEDRELVWENKLFVQDRVICFFNIPLNFGKIITKNMLLMDQKGAFDNEYLCLFEHNGPFAGTLHIAAGKEAEGLKYAHLSGTYFSKVFEGPYSKIGQWVKQMEKEVKTPPNTVGKMLFYYPTCPSCAKKYGKNYVVILKKIK</sequence>
<proteinExistence type="predicted"/>
<gene>
    <name evidence="1" type="ORF">COT52_02400</name>
</gene>
<name>A0A2H0X790_UNCKA</name>
<dbReference type="Proteomes" id="UP000231414">
    <property type="component" value="Unassembled WGS sequence"/>
</dbReference>
<evidence type="ECO:0000313" key="1">
    <source>
        <dbReference type="EMBL" id="PIS20705.1"/>
    </source>
</evidence>
<accession>A0A2H0X790</accession>
<dbReference type="EMBL" id="PEYW01000035">
    <property type="protein sequence ID" value="PIS20705.1"/>
    <property type="molecule type" value="Genomic_DNA"/>
</dbReference>
<evidence type="ECO:0000313" key="2">
    <source>
        <dbReference type="Proteomes" id="UP000231414"/>
    </source>
</evidence>
<dbReference type="Pfam" id="PF20603">
    <property type="entry name" value="Bact_hydrolase"/>
    <property type="match status" value="1"/>
</dbReference>
<reference evidence="2" key="1">
    <citation type="submission" date="2017-09" db="EMBL/GenBank/DDBJ databases">
        <title>Depth-based differentiation of microbial function through sediment-hosted aquifers and enrichment of novel symbionts in the deep terrestrial subsurface.</title>
        <authorList>
            <person name="Probst A.J."/>
            <person name="Ladd B."/>
            <person name="Jarett J.K."/>
            <person name="Geller-Mcgrath D.E."/>
            <person name="Sieber C.M.K."/>
            <person name="Emerson J.B."/>
            <person name="Anantharaman K."/>
            <person name="Thomas B.C."/>
            <person name="Malmstrom R."/>
            <person name="Stieglmeier M."/>
            <person name="Klingl A."/>
            <person name="Woyke T."/>
            <person name="Ryan C.M."/>
            <person name="Banfield J.F."/>
        </authorList>
    </citation>
    <scope>NUCLEOTIDE SEQUENCE [LARGE SCALE GENOMIC DNA]</scope>
</reference>
<protein>
    <submittedName>
        <fullName evidence="1">Uncharacterized protein</fullName>
    </submittedName>
</protein>
<comment type="caution">
    <text evidence="1">The sequence shown here is derived from an EMBL/GenBank/DDBJ whole genome shotgun (WGS) entry which is preliminary data.</text>
</comment>
<dbReference type="InterPro" id="IPR046766">
    <property type="entry name" value="Bact_hydrolase"/>
</dbReference>
<organism evidence="1 2">
    <name type="scientific">candidate division WWE3 bacterium CG08_land_8_20_14_0_20_43_13</name>
    <dbReference type="NCBI Taxonomy" id="1975087"/>
    <lineage>
        <taxon>Bacteria</taxon>
        <taxon>Katanobacteria</taxon>
    </lineage>
</organism>
<dbReference type="AlphaFoldDB" id="A0A2H0X790"/>